<proteinExistence type="predicted"/>
<feature type="compositionally biased region" description="Acidic residues" evidence="1">
    <location>
        <begin position="45"/>
        <end position="56"/>
    </location>
</feature>
<name>A0AAJ0B4W9_9PEZI</name>
<evidence type="ECO:0000256" key="1">
    <source>
        <dbReference type="SAM" id="MobiDB-lite"/>
    </source>
</evidence>
<dbReference type="SUPFAM" id="SSF53098">
    <property type="entry name" value="Ribonuclease H-like"/>
    <property type="match status" value="1"/>
</dbReference>
<feature type="region of interest" description="Disordered" evidence="1">
    <location>
        <begin position="242"/>
        <end position="262"/>
    </location>
</feature>
<accession>A0AAJ0B4W9</accession>
<feature type="compositionally biased region" description="Basic residues" evidence="1">
    <location>
        <begin position="290"/>
        <end position="306"/>
    </location>
</feature>
<evidence type="ECO:0000259" key="2">
    <source>
        <dbReference type="Pfam" id="PF21762"/>
    </source>
</evidence>
<feature type="compositionally biased region" description="Acidic residues" evidence="1">
    <location>
        <begin position="583"/>
        <end position="597"/>
    </location>
</feature>
<dbReference type="InterPro" id="IPR040151">
    <property type="entry name" value="Gfd2/YDR514C-like"/>
</dbReference>
<dbReference type="InterPro" id="IPR048519">
    <property type="entry name" value="Gfd2/YDR514C-like_C"/>
</dbReference>
<dbReference type="Pfam" id="PF21762">
    <property type="entry name" value="DEDDh_C"/>
    <property type="match status" value="1"/>
</dbReference>
<dbReference type="AlphaFoldDB" id="A0AAJ0B4W9"/>
<dbReference type="InterPro" id="IPR012337">
    <property type="entry name" value="RNaseH-like_sf"/>
</dbReference>
<dbReference type="PANTHER" id="PTHR28083:SF1">
    <property type="entry name" value="GOOD FOR FULL DBP5 ACTIVITY PROTEIN 2"/>
    <property type="match status" value="1"/>
</dbReference>
<feature type="compositionally biased region" description="Basic and acidic residues" evidence="1">
    <location>
        <begin position="279"/>
        <end position="289"/>
    </location>
</feature>
<comment type="caution">
    <text evidence="3">The sequence shown here is derived from an EMBL/GenBank/DDBJ whole genome shotgun (WGS) entry which is preliminary data.</text>
</comment>
<organism evidence="3 4">
    <name type="scientific">Echria macrotheca</name>
    <dbReference type="NCBI Taxonomy" id="438768"/>
    <lineage>
        <taxon>Eukaryota</taxon>
        <taxon>Fungi</taxon>
        <taxon>Dikarya</taxon>
        <taxon>Ascomycota</taxon>
        <taxon>Pezizomycotina</taxon>
        <taxon>Sordariomycetes</taxon>
        <taxon>Sordariomycetidae</taxon>
        <taxon>Sordariales</taxon>
        <taxon>Schizotheciaceae</taxon>
        <taxon>Echria</taxon>
    </lineage>
</organism>
<keyword evidence="4" id="KW-1185">Reference proteome</keyword>
<dbReference type="EMBL" id="MU839841">
    <property type="protein sequence ID" value="KAK1751748.1"/>
    <property type="molecule type" value="Genomic_DNA"/>
</dbReference>
<protein>
    <submittedName>
        <fullName evidence="3">QDE-2-interacting protein</fullName>
    </submittedName>
</protein>
<dbReference type="Proteomes" id="UP001239445">
    <property type="component" value="Unassembled WGS sequence"/>
</dbReference>
<feature type="domain" description="Gfd2/YDR514C-like C-terminal" evidence="2">
    <location>
        <begin position="356"/>
        <end position="553"/>
    </location>
</feature>
<dbReference type="GO" id="GO:0005634">
    <property type="term" value="C:nucleus"/>
    <property type="evidence" value="ECO:0007669"/>
    <property type="project" value="TreeGrafter"/>
</dbReference>
<sequence>MDTVDTMDTTGLVRVLQSLTGTKDKWDDLNLTDLHESDIERYSSDDDGGNVSDGDDKENAKPENLEEASAAAPPDETAERMKQLLAAKAKQAEAERAQRAQRQVAMLESIQFNVPDLVKGAMSPAGEVFCPWKLVRGYPEMYCGKVNGERALPYFTTQALHEHRVWDLYYVYDFHNNKSEPVLFVPTSQFEHLLDVINAKLDVHFTVPIGPPASKFKMTFGPGSMPRPRYLGRSASEDDFLDLTDDVPPFNPHDSLDQTTGKDERAKFHAMFAAIRALEKKKNGGENDKKKKKGGSNSRKQKRSRVTRAAQRVAWGRSIKRAQRYLGLREAGPQGADKVLDLEKPMTAAPERSALFVCIDVEAYERDNQVVTEVGVATLDTTKLVGVAPGEGGKNWFGLVEARHIIVKENTWAKNEKYLNGCPDKFGFGQSEILSQEDIPALLEEIIDGASSLPNPSNDDNGGGGDSPVEHRPVVLVFHDADSDIRFLGSIGYNVFRAANVIDIVDTTEMYRYIRRAPNQASLSAVLAYLGIESWNLHNGGNDAVYTLRTMVGLAVEKRIMVRGGVEGGNGCVAYADFTPYGEDEEGWESDEADDGGEPERPCPDLSDVPFTPLHRL</sequence>
<dbReference type="Gene3D" id="3.30.420.10">
    <property type="entry name" value="Ribonuclease H-like superfamily/Ribonuclease H"/>
    <property type="match status" value="1"/>
</dbReference>
<evidence type="ECO:0000313" key="3">
    <source>
        <dbReference type="EMBL" id="KAK1751748.1"/>
    </source>
</evidence>
<feature type="region of interest" description="Disordered" evidence="1">
    <location>
        <begin position="279"/>
        <end position="311"/>
    </location>
</feature>
<dbReference type="GO" id="GO:0003676">
    <property type="term" value="F:nucleic acid binding"/>
    <property type="evidence" value="ECO:0007669"/>
    <property type="project" value="InterPro"/>
</dbReference>
<dbReference type="InterPro" id="IPR036397">
    <property type="entry name" value="RNaseH_sf"/>
</dbReference>
<evidence type="ECO:0000313" key="4">
    <source>
        <dbReference type="Proteomes" id="UP001239445"/>
    </source>
</evidence>
<feature type="compositionally biased region" description="Basic and acidic residues" evidence="1">
    <location>
        <begin position="35"/>
        <end position="44"/>
    </location>
</feature>
<reference evidence="3" key="1">
    <citation type="submission" date="2023-06" db="EMBL/GenBank/DDBJ databases">
        <title>Genome-scale phylogeny and comparative genomics of the fungal order Sordariales.</title>
        <authorList>
            <consortium name="Lawrence Berkeley National Laboratory"/>
            <person name="Hensen N."/>
            <person name="Bonometti L."/>
            <person name="Westerberg I."/>
            <person name="Brannstrom I.O."/>
            <person name="Guillou S."/>
            <person name="Cros-Aarteil S."/>
            <person name="Calhoun S."/>
            <person name="Haridas S."/>
            <person name="Kuo A."/>
            <person name="Mondo S."/>
            <person name="Pangilinan J."/>
            <person name="Riley R."/>
            <person name="Labutti K."/>
            <person name="Andreopoulos B."/>
            <person name="Lipzen A."/>
            <person name="Chen C."/>
            <person name="Yanf M."/>
            <person name="Daum C."/>
            <person name="Ng V."/>
            <person name="Clum A."/>
            <person name="Steindorff A."/>
            <person name="Ohm R."/>
            <person name="Martin F."/>
            <person name="Silar P."/>
            <person name="Natvig D."/>
            <person name="Lalanne C."/>
            <person name="Gautier V."/>
            <person name="Ament-Velasquez S.L."/>
            <person name="Kruys A."/>
            <person name="Hutchinson M.I."/>
            <person name="Powell A.J."/>
            <person name="Barry K."/>
            <person name="Miller A.N."/>
            <person name="Grigoriev I.V."/>
            <person name="Debuchy R."/>
            <person name="Gladieux P."/>
            <person name="Thoren M.H."/>
            <person name="Johannesson H."/>
        </authorList>
    </citation>
    <scope>NUCLEOTIDE SEQUENCE</scope>
    <source>
        <strain evidence="3">PSN4</strain>
    </source>
</reference>
<gene>
    <name evidence="3" type="ORF">QBC47DRAFT_405763</name>
</gene>
<dbReference type="PANTHER" id="PTHR28083">
    <property type="entry name" value="GOOD FOR FULL DBP5 ACTIVITY PROTEIN 2"/>
    <property type="match status" value="1"/>
</dbReference>
<feature type="region of interest" description="Disordered" evidence="1">
    <location>
        <begin position="583"/>
        <end position="617"/>
    </location>
</feature>
<feature type="region of interest" description="Disordered" evidence="1">
    <location>
        <begin position="35"/>
        <end position="78"/>
    </location>
</feature>